<sequence length="197" mass="22263">MTTLTEVKSWLGEGWEMRWGPPPRGVSLLKEFHMADPAEVEPLCRRGEAVVVYIVASVEDLNVIYGRVKPRVTSCPTATFIRRFRWGEAAEAVKTLVEFALKVDKVPLFQINPEVVRYAGLCGEYPLLCEEPDVVVEALRRRLGRRGNPQVVQPRGGGWALDELVKVLREKIELDAAFAEVVKKVAEDPERLRMCYA</sequence>
<dbReference type="HOGENOM" id="CLU_1387630_0_0_2"/>
<dbReference type="GeneID" id="6166161"/>
<evidence type="ECO:0000313" key="1">
    <source>
        <dbReference type="EMBL" id="ACB40152.1"/>
    </source>
</evidence>
<accession>B1Y8S3</accession>
<dbReference type="eggNOG" id="arCOG05606">
    <property type="taxonomic scope" value="Archaea"/>
</dbReference>
<dbReference type="EMBL" id="CP001014">
    <property type="protein sequence ID" value="ACB40152.1"/>
    <property type="molecule type" value="Genomic_DNA"/>
</dbReference>
<evidence type="ECO:0000313" key="2">
    <source>
        <dbReference type="Proteomes" id="UP000001694"/>
    </source>
</evidence>
<protein>
    <submittedName>
        <fullName evidence="1">Uncharacterized protein</fullName>
    </submittedName>
</protein>
<dbReference type="OrthoDB" id="28725at2157"/>
<keyword evidence="2" id="KW-1185">Reference proteome</keyword>
<dbReference type="KEGG" id="tne:Tneu_1225"/>
<name>B1Y8S3_PYRNV</name>
<proteinExistence type="predicted"/>
<dbReference type="Proteomes" id="UP000001694">
    <property type="component" value="Chromosome"/>
</dbReference>
<reference evidence="1" key="1">
    <citation type="submission" date="2008-03" db="EMBL/GenBank/DDBJ databases">
        <title>Complete sequence of Thermoproteus neutrophilus V24Sta.</title>
        <authorList>
            <consortium name="US DOE Joint Genome Institute"/>
            <person name="Copeland A."/>
            <person name="Lucas S."/>
            <person name="Lapidus A."/>
            <person name="Glavina del Rio T."/>
            <person name="Dalin E."/>
            <person name="Tice H."/>
            <person name="Bruce D."/>
            <person name="Goodwin L."/>
            <person name="Pitluck S."/>
            <person name="Sims D."/>
            <person name="Brettin T."/>
            <person name="Detter J.C."/>
            <person name="Han C."/>
            <person name="Kuske C.R."/>
            <person name="Schmutz J."/>
            <person name="Larimer F."/>
            <person name="Land M."/>
            <person name="Hauser L."/>
            <person name="Kyrpides N."/>
            <person name="Mikhailova N."/>
            <person name="Biddle J.F."/>
            <person name="Zhang Z."/>
            <person name="Fitz-Gibbon S.T."/>
            <person name="Lowe T.M."/>
            <person name="Saltikov C."/>
            <person name="House C.H."/>
            <person name="Richardson P."/>
        </authorList>
    </citation>
    <scope>NUCLEOTIDE SEQUENCE [LARGE SCALE GENOMIC DNA]</scope>
    <source>
        <strain evidence="1">V24Sta</strain>
    </source>
</reference>
<dbReference type="STRING" id="444157.Tneu_1225"/>
<dbReference type="AlphaFoldDB" id="B1Y8S3"/>
<dbReference type="RefSeq" id="WP_012350571.1">
    <property type="nucleotide sequence ID" value="NC_010525.1"/>
</dbReference>
<organism evidence="1 2">
    <name type="scientific">Pyrobaculum neutrophilum (strain DSM 2338 / JCM 9278 / NBRC 100436 / V24Sta)</name>
    <name type="common">Thermoproteus neutrophilus</name>
    <dbReference type="NCBI Taxonomy" id="444157"/>
    <lineage>
        <taxon>Archaea</taxon>
        <taxon>Thermoproteota</taxon>
        <taxon>Thermoprotei</taxon>
        <taxon>Thermoproteales</taxon>
        <taxon>Thermoproteaceae</taxon>
        <taxon>Pyrobaculum</taxon>
    </lineage>
</organism>
<gene>
    <name evidence="1" type="ordered locus">Tneu_1225</name>
</gene>